<dbReference type="EMBL" id="FMWO01000048">
    <property type="protein sequence ID" value="SCZ85556.1"/>
    <property type="molecule type" value="Genomic_DNA"/>
</dbReference>
<proteinExistence type="predicted"/>
<accession>A0A1G5SED0</accession>
<reference evidence="1 2" key="1">
    <citation type="submission" date="2016-10" db="EMBL/GenBank/DDBJ databases">
        <authorList>
            <person name="de Groot N.N."/>
        </authorList>
    </citation>
    <scope>NUCLEOTIDE SEQUENCE [LARGE SCALE GENOMIC DNA]</scope>
    <source>
        <strain evidence="1">1</strain>
    </source>
</reference>
<protein>
    <submittedName>
        <fullName evidence="1">Uncharacterized protein</fullName>
    </submittedName>
</protein>
<gene>
    <name evidence="1" type="ORF">NSMM_400034</name>
</gene>
<sequence length="52" mass="5992">MVQTLHPGDEVFDCSWVIERHVINVETIQVKLLRAEFLILLASLLCKCLIIK</sequence>
<dbReference type="AlphaFoldDB" id="A0A1G5SED0"/>
<dbReference type="STRING" id="51642.NSMM_400034"/>
<evidence type="ECO:0000313" key="1">
    <source>
        <dbReference type="EMBL" id="SCZ85556.1"/>
    </source>
</evidence>
<evidence type="ECO:0000313" key="2">
    <source>
        <dbReference type="Proteomes" id="UP000198729"/>
    </source>
</evidence>
<dbReference type="Proteomes" id="UP000198729">
    <property type="component" value="Unassembled WGS sequence"/>
</dbReference>
<name>A0A1G5SED0_9PROT</name>
<organism evidence="1 2">
    <name type="scientific">Nitrosomonas mobilis</name>
    <dbReference type="NCBI Taxonomy" id="51642"/>
    <lineage>
        <taxon>Bacteria</taxon>
        <taxon>Pseudomonadati</taxon>
        <taxon>Pseudomonadota</taxon>
        <taxon>Betaproteobacteria</taxon>
        <taxon>Nitrosomonadales</taxon>
        <taxon>Nitrosomonadaceae</taxon>
        <taxon>Nitrosomonas</taxon>
    </lineage>
</organism>
<keyword evidence="2" id="KW-1185">Reference proteome</keyword>